<accession>A0A6V7WEQ8</accession>
<organism evidence="1 2">
    <name type="scientific">Meloidogyne enterolobii</name>
    <name type="common">Root-knot nematode worm</name>
    <name type="synonym">Meloidogyne mayaguensis</name>
    <dbReference type="NCBI Taxonomy" id="390850"/>
    <lineage>
        <taxon>Eukaryota</taxon>
        <taxon>Metazoa</taxon>
        <taxon>Ecdysozoa</taxon>
        <taxon>Nematoda</taxon>
        <taxon>Chromadorea</taxon>
        <taxon>Rhabditida</taxon>
        <taxon>Tylenchina</taxon>
        <taxon>Tylenchomorpha</taxon>
        <taxon>Tylenchoidea</taxon>
        <taxon>Meloidogynidae</taxon>
        <taxon>Meloidogyninae</taxon>
        <taxon>Meloidogyne</taxon>
    </lineage>
</organism>
<sequence>MEGFIRLADLDLATNTFNNVELKVARLDPNYLLKMKIVIEIANNKFIKNFSPGFEKRINSMKKINDIVSIVTLIRRKNGMYTLRNTICVMHVTFINSKITEKIDQKCFGLKLKRMINIVQFAKLIKHQSGTVIQNFINIYVDHVTINNIIKIEQTKIYKKQNGSKLYY</sequence>
<dbReference type="Proteomes" id="UP000580250">
    <property type="component" value="Unassembled WGS sequence"/>
</dbReference>
<reference evidence="1 2" key="1">
    <citation type="submission" date="2020-08" db="EMBL/GenBank/DDBJ databases">
        <authorList>
            <person name="Koutsovoulos G."/>
            <person name="Danchin GJ E."/>
        </authorList>
    </citation>
    <scope>NUCLEOTIDE SEQUENCE [LARGE SCALE GENOMIC DNA]</scope>
</reference>
<dbReference type="EMBL" id="CAJEWN010000547">
    <property type="protein sequence ID" value="CAD2185488.1"/>
    <property type="molecule type" value="Genomic_DNA"/>
</dbReference>
<comment type="caution">
    <text evidence="1">The sequence shown here is derived from an EMBL/GenBank/DDBJ whole genome shotgun (WGS) entry which is preliminary data.</text>
</comment>
<evidence type="ECO:0000313" key="2">
    <source>
        <dbReference type="Proteomes" id="UP000580250"/>
    </source>
</evidence>
<protein>
    <submittedName>
        <fullName evidence="1">Uncharacterized protein</fullName>
    </submittedName>
</protein>
<gene>
    <name evidence="1" type="ORF">MENT_LOCUS37915</name>
</gene>
<proteinExistence type="predicted"/>
<evidence type="ECO:0000313" key="1">
    <source>
        <dbReference type="EMBL" id="CAD2185488.1"/>
    </source>
</evidence>
<dbReference type="AlphaFoldDB" id="A0A6V7WEQ8"/>
<name>A0A6V7WEQ8_MELEN</name>